<reference evidence="1" key="1">
    <citation type="submission" date="2015-12" db="EMBL/GenBank/DDBJ databases">
        <title>Gene expression during late stages of embryo sac development: a critical building block for successful pollen-pistil interactions.</title>
        <authorList>
            <person name="Liu Y."/>
            <person name="Joly V."/>
            <person name="Sabar M."/>
            <person name="Matton D.P."/>
        </authorList>
    </citation>
    <scope>NUCLEOTIDE SEQUENCE</scope>
</reference>
<dbReference type="AlphaFoldDB" id="A0A0V0HMJ9"/>
<dbReference type="EMBL" id="GEDG01018082">
    <property type="protein sequence ID" value="JAP21097.1"/>
    <property type="molecule type" value="Transcribed_RNA"/>
</dbReference>
<protein>
    <submittedName>
        <fullName evidence="1">Putative ovule protein</fullName>
    </submittedName>
</protein>
<accession>A0A0V0HMJ9</accession>
<organism evidence="1">
    <name type="scientific">Solanum chacoense</name>
    <name type="common">Chaco potato</name>
    <dbReference type="NCBI Taxonomy" id="4108"/>
    <lineage>
        <taxon>Eukaryota</taxon>
        <taxon>Viridiplantae</taxon>
        <taxon>Streptophyta</taxon>
        <taxon>Embryophyta</taxon>
        <taxon>Tracheophyta</taxon>
        <taxon>Spermatophyta</taxon>
        <taxon>Magnoliopsida</taxon>
        <taxon>eudicotyledons</taxon>
        <taxon>Gunneridae</taxon>
        <taxon>Pentapetalae</taxon>
        <taxon>asterids</taxon>
        <taxon>lamiids</taxon>
        <taxon>Solanales</taxon>
        <taxon>Solanaceae</taxon>
        <taxon>Solanoideae</taxon>
        <taxon>Solaneae</taxon>
        <taxon>Solanum</taxon>
    </lineage>
</organism>
<proteinExistence type="predicted"/>
<evidence type="ECO:0000313" key="1">
    <source>
        <dbReference type="EMBL" id="JAP21097.1"/>
    </source>
</evidence>
<sequence>MDEERVHFKCKSSGTGFCLYSDRLEKTNKRHRSVCLSSILSSWGWFGDSKVATKREQERRGSDGRWVAGDCRVEVNKAIGKTSFEA</sequence>
<name>A0A0V0HMJ9_SOLCH</name>